<evidence type="ECO:0000313" key="2">
    <source>
        <dbReference type="Proteomes" id="UP001139344"/>
    </source>
</evidence>
<accession>A0A9X2A6V9</accession>
<keyword evidence="2" id="KW-1185">Reference proteome</keyword>
<proteinExistence type="predicted"/>
<comment type="caution">
    <text evidence="1">The sequence shown here is derived from an EMBL/GenBank/DDBJ whole genome shotgun (WGS) entry which is preliminary data.</text>
</comment>
<gene>
    <name evidence="1" type="ORF">LU635_04590</name>
</gene>
<dbReference type="InterPro" id="IPR045613">
    <property type="entry name" value="DUF6448"/>
</dbReference>
<dbReference type="RefSeq" id="WP_240096683.1">
    <property type="nucleotide sequence ID" value="NZ_JAJSON010000013.1"/>
</dbReference>
<dbReference type="Proteomes" id="UP001139344">
    <property type="component" value="Unassembled WGS sequence"/>
</dbReference>
<dbReference type="Pfam" id="PF20046">
    <property type="entry name" value="DUF6448"/>
    <property type="match status" value="1"/>
</dbReference>
<evidence type="ECO:0000313" key="1">
    <source>
        <dbReference type="EMBL" id="MCG9970907.1"/>
    </source>
</evidence>
<protein>
    <submittedName>
        <fullName evidence="1">DUF6448 family protein</fullName>
    </submittedName>
</protein>
<name>A0A9X2A6V9_9FLAO</name>
<organism evidence="1 2">
    <name type="scientific">Christiangramia crocea</name>
    <dbReference type="NCBI Taxonomy" id="2904124"/>
    <lineage>
        <taxon>Bacteria</taxon>
        <taxon>Pseudomonadati</taxon>
        <taxon>Bacteroidota</taxon>
        <taxon>Flavobacteriia</taxon>
        <taxon>Flavobacteriales</taxon>
        <taxon>Flavobacteriaceae</taxon>
        <taxon>Christiangramia</taxon>
    </lineage>
</organism>
<dbReference type="EMBL" id="JAJSON010000013">
    <property type="protein sequence ID" value="MCG9970907.1"/>
    <property type="molecule type" value="Genomic_DNA"/>
</dbReference>
<sequence>MKPKQNAIKNFKKNNISKIDYRNILSLLTIFIMFFVGSLPANAHCDSYDGPVIQDAQKALERNNVSLVLKWISEEQEPQIVDLFNKTYNLKNKDEEVYGIVKKHFFETLVRLHRETEGAPFTGLKPAGETKQVIELSDHALANKDVDDLIEKFNAHLGKVIRKKYSVVAGLDKVKNESVERGREYVRAYVDYTHTLEAIHDLMEHDRVAPSHNHE</sequence>
<reference evidence="1" key="1">
    <citation type="submission" date="2021-12" db="EMBL/GenBank/DDBJ databases">
        <title>Description of Gramella crocea sp. nov., a new bacterium isolated from activated sludge.</title>
        <authorList>
            <person name="Zhang X."/>
        </authorList>
    </citation>
    <scope>NUCLEOTIDE SEQUENCE</scope>
    <source>
        <strain evidence="1">YB25</strain>
    </source>
</reference>
<dbReference type="AlphaFoldDB" id="A0A9X2A6V9"/>